<evidence type="ECO:0000259" key="10">
    <source>
        <dbReference type="Pfam" id="PF05572"/>
    </source>
</evidence>
<evidence type="ECO:0000256" key="8">
    <source>
        <dbReference type="ARBA" id="ARBA00023157"/>
    </source>
</evidence>
<keyword evidence="12" id="KW-1185">Reference proteome</keyword>
<proteinExistence type="inferred from homology"/>
<keyword evidence="3" id="KW-0479">Metal-binding</keyword>
<evidence type="ECO:0000256" key="7">
    <source>
        <dbReference type="ARBA" id="ARBA00023049"/>
    </source>
</evidence>
<gene>
    <name evidence="11" type="ORF">EJ05DRAFT_44740</name>
</gene>
<organism evidence="11 12">
    <name type="scientific">Pseudovirgaria hyperparasitica</name>
    <dbReference type="NCBI Taxonomy" id="470096"/>
    <lineage>
        <taxon>Eukaryota</taxon>
        <taxon>Fungi</taxon>
        <taxon>Dikarya</taxon>
        <taxon>Ascomycota</taxon>
        <taxon>Pezizomycotina</taxon>
        <taxon>Dothideomycetes</taxon>
        <taxon>Dothideomycetes incertae sedis</taxon>
        <taxon>Acrospermales</taxon>
        <taxon>Acrospermaceae</taxon>
        <taxon>Pseudovirgaria</taxon>
    </lineage>
</organism>
<evidence type="ECO:0000313" key="11">
    <source>
        <dbReference type="EMBL" id="KAF2756815.1"/>
    </source>
</evidence>
<keyword evidence="4" id="KW-0732">Signal</keyword>
<keyword evidence="7" id="KW-0482">Metalloprotease</keyword>
<evidence type="ECO:0000256" key="1">
    <source>
        <dbReference type="ARBA" id="ARBA00008721"/>
    </source>
</evidence>
<accession>A0A6A6W2N3</accession>
<dbReference type="GeneID" id="54483324"/>
<dbReference type="InterPro" id="IPR008754">
    <property type="entry name" value="Peptidase_M43"/>
</dbReference>
<evidence type="ECO:0000256" key="4">
    <source>
        <dbReference type="ARBA" id="ARBA00022729"/>
    </source>
</evidence>
<dbReference type="EMBL" id="ML996574">
    <property type="protein sequence ID" value="KAF2756815.1"/>
    <property type="molecule type" value="Genomic_DNA"/>
</dbReference>
<dbReference type="InterPro" id="IPR024079">
    <property type="entry name" value="MetalloPept_cat_dom_sf"/>
</dbReference>
<dbReference type="SUPFAM" id="SSF55486">
    <property type="entry name" value="Metalloproteases ('zincins'), catalytic domain"/>
    <property type="match status" value="1"/>
</dbReference>
<keyword evidence="5" id="KW-0378">Hydrolase</keyword>
<dbReference type="GO" id="GO:0008237">
    <property type="term" value="F:metallopeptidase activity"/>
    <property type="evidence" value="ECO:0007669"/>
    <property type="project" value="UniProtKB-KW"/>
</dbReference>
<evidence type="ECO:0000256" key="3">
    <source>
        <dbReference type="ARBA" id="ARBA00022723"/>
    </source>
</evidence>
<sequence length="273" mass="30311">MNERFNPHGIYFLLASMPQYYVGTSYASVASAQDWPAKIERKGSEAALNMLFVRELEHMGTAYGACMPLGSQIADRLADICIIKTGTLPHKDGIVNYSGGLIAVHEIGHWFGLLHVFGTGDPSSCTRDADFISDTPLQWAATRGCPDKEPSLCKKSGPDNLHNYMNYVDDRCLQGEGFTELQAVRMRRMWKNYRKTHLTAEEKGFIKNGQGVTDLMPMDSTTTLPGPSPNSTERPESHDYEHEHMNGESLTEPLREHTLSALLLVAAGVFVVF</sequence>
<dbReference type="Pfam" id="PF05572">
    <property type="entry name" value="Peptidase_M43"/>
    <property type="match status" value="1"/>
</dbReference>
<keyword evidence="2" id="KW-0645">Protease</keyword>
<feature type="region of interest" description="Disordered" evidence="9">
    <location>
        <begin position="217"/>
        <end position="247"/>
    </location>
</feature>
<reference evidence="11" key="1">
    <citation type="journal article" date="2020" name="Stud. Mycol.">
        <title>101 Dothideomycetes genomes: a test case for predicting lifestyles and emergence of pathogens.</title>
        <authorList>
            <person name="Haridas S."/>
            <person name="Albert R."/>
            <person name="Binder M."/>
            <person name="Bloem J."/>
            <person name="Labutti K."/>
            <person name="Salamov A."/>
            <person name="Andreopoulos B."/>
            <person name="Baker S."/>
            <person name="Barry K."/>
            <person name="Bills G."/>
            <person name="Bluhm B."/>
            <person name="Cannon C."/>
            <person name="Castanera R."/>
            <person name="Culley D."/>
            <person name="Daum C."/>
            <person name="Ezra D."/>
            <person name="Gonzalez J."/>
            <person name="Henrissat B."/>
            <person name="Kuo A."/>
            <person name="Liang C."/>
            <person name="Lipzen A."/>
            <person name="Lutzoni F."/>
            <person name="Magnuson J."/>
            <person name="Mondo S."/>
            <person name="Nolan M."/>
            <person name="Ohm R."/>
            <person name="Pangilinan J."/>
            <person name="Park H.-J."/>
            <person name="Ramirez L."/>
            <person name="Alfaro M."/>
            <person name="Sun H."/>
            <person name="Tritt A."/>
            <person name="Yoshinaga Y."/>
            <person name="Zwiers L.-H."/>
            <person name="Turgeon B."/>
            <person name="Goodwin S."/>
            <person name="Spatafora J."/>
            <person name="Crous P."/>
            <person name="Grigoriev I."/>
        </authorList>
    </citation>
    <scope>NUCLEOTIDE SEQUENCE</scope>
    <source>
        <strain evidence="11">CBS 121739</strain>
    </source>
</reference>
<dbReference type="Proteomes" id="UP000799437">
    <property type="component" value="Unassembled WGS sequence"/>
</dbReference>
<protein>
    <recommendedName>
        <fullName evidence="10">Peptidase M43 pregnancy-associated plasma-A domain-containing protein</fullName>
    </recommendedName>
</protein>
<dbReference type="GO" id="GO:0046872">
    <property type="term" value="F:metal ion binding"/>
    <property type="evidence" value="ECO:0007669"/>
    <property type="project" value="UniProtKB-KW"/>
</dbReference>
<name>A0A6A6W2N3_9PEZI</name>
<feature type="compositionally biased region" description="Polar residues" evidence="9">
    <location>
        <begin position="219"/>
        <end position="232"/>
    </location>
</feature>
<dbReference type="PANTHER" id="PTHR47466:SF1">
    <property type="entry name" value="METALLOPROTEASE MEP1 (AFU_ORTHOLOGUE AFUA_1G07730)-RELATED"/>
    <property type="match status" value="1"/>
</dbReference>
<keyword evidence="8" id="KW-1015">Disulfide bond</keyword>
<evidence type="ECO:0000256" key="5">
    <source>
        <dbReference type="ARBA" id="ARBA00022801"/>
    </source>
</evidence>
<evidence type="ECO:0000256" key="6">
    <source>
        <dbReference type="ARBA" id="ARBA00022833"/>
    </source>
</evidence>
<feature type="domain" description="Peptidase M43 pregnancy-associated plasma-A" evidence="10">
    <location>
        <begin position="104"/>
        <end position="188"/>
    </location>
</feature>
<dbReference type="GO" id="GO:0006508">
    <property type="term" value="P:proteolysis"/>
    <property type="evidence" value="ECO:0007669"/>
    <property type="project" value="UniProtKB-KW"/>
</dbReference>
<comment type="similarity">
    <text evidence="1">Belongs to the peptidase M43B family.</text>
</comment>
<keyword evidence="6" id="KW-0862">Zinc</keyword>
<dbReference type="RefSeq" id="XP_033599266.1">
    <property type="nucleotide sequence ID" value="XM_033742270.1"/>
</dbReference>
<feature type="compositionally biased region" description="Basic and acidic residues" evidence="9">
    <location>
        <begin position="233"/>
        <end position="246"/>
    </location>
</feature>
<dbReference type="Gene3D" id="3.40.390.10">
    <property type="entry name" value="Collagenase (Catalytic Domain)"/>
    <property type="match status" value="1"/>
</dbReference>
<dbReference type="AlphaFoldDB" id="A0A6A6W2N3"/>
<evidence type="ECO:0000256" key="2">
    <source>
        <dbReference type="ARBA" id="ARBA00022670"/>
    </source>
</evidence>
<dbReference type="PANTHER" id="PTHR47466">
    <property type="match status" value="1"/>
</dbReference>
<evidence type="ECO:0000313" key="12">
    <source>
        <dbReference type="Proteomes" id="UP000799437"/>
    </source>
</evidence>
<dbReference type="OrthoDB" id="536211at2759"/>
<evidence type="ECO:0000256" key="9">
    <source>
        <dbReference type="SAM" id="MobiDB-lite"/>
    </source>
</evidence>